<keyword evidence="2" id="KW-1185">Reference proteome</keyword>
<dbReference type="Proteomes" id="UP000814128">
    <property type="component" value="Unassembled WGS sequence"/>
</dbReference>
<sequence>MAEADNAIILYDGFRDVDVFERPSSTKVLMVRLALCVKGIPHTTSWIDWPDIAAEATKIGASPTGERDGKPRYTVPFIYDPTTRIAISDSQKIILYLEGQYPDSPRLFPPGTRALQAAFVQSGGPHSVESRILEAAAPIYRGMMSTLTPLAQEYVAMLHKHSAAGEHKNRMDTDGGEVKIVEVLEVLNEVDGWFREGEADGPGDFLTGGAPCNADVTLAATLISVRNVGGDDSNLWQAILAANGGRWARYMELFKAWYKVV</sequence>
<name>A0ACB8QJ99_9AGAM</name>
<reference evidence="1" key="2">
    <citation type="journal article" date="2022" name="New Phytol.">
        <title>Evolutionary transition to the ectomycorrhizal habit in the genomes of a hyperdiverse lineage of mushroom-forming fungi.</title>
        <authorList>
            <person name="Looney B."/>
            <person name="Miyauchi S."/>
            <person name="Morin E."/>
            <person name="Drula E."/>
            <person name="Courty P.E."/>
            <person name="Kohler A."/>
            <person name="Kuo A."/>
            <person name="LaButti K."/>
            <person name="Pangilinan J."/>
            <person name="Lipzen A."/>
            <person name="Riley R."/>
            <person name="Andreopoulos W."/>
            <person name="He G."/>
            <person name="Johnson J."/>
            <person name="Nolan M."/>
            <person name="Tritt A."/>
            <person name="Barry K.W."/>
            <person name="Grigoriev I.V."/>
            <person name="Nagy L.G."/>
            <person name="Hibbett D."/>
            <person name="Henrissat B."/>
            <person name="Matheny P.B."/>
            <person name="Labbe J."/>
            <person name="Martin F.M."/>
        </authorList>
    </citation>
    <scope>NUCLEOTIDE SEQUENCE</scope>
    <source>
        <strain evidence="1">EC-137</strain>
    </source>
</reference>
<comment type="caution">
    <text evidence="1">The sequence shown here is derived from an EMBL/GenBank/DDBJ whole genome shotgun (WGS) entry which is preliminary data.</text>
</comment>
<proteinExistence type="predicted"/>
<accession>A0ACB8QJ99</accession>
<evidence type="ECO:0000313" key="1">
    <source>
        <dbReference type="EMBL" id="KAI0031755.1"/>
    </source>
</evidence>
<evidence type="ECO:0000313" key="2">
    <source>
        <dbReference type="Proteomes" id="UP000814128"/>
    </source>
</evidence>
<dbReference type="EMBL" id="MU273568">
    <property type="protein sequence ID" value="KAI0031755.1"/>
    <property type="molecule type" value="Genomic_DNA"/>
</dbReference>
<organism evidence="1 2">
    <name type="scientific">Vararia minispora EC-137</name>
    <dbReference type="NCBI Taxonomy" id="1314806"/>
    <lineage>
        <taxon>Eukaryota</taxon>
        <taxon>Fungi</taxon>
        <taxon>Dikarya</taxon>
        <taxon>Basidiomycota</taxon>
        <taxon>Agaricomycotina</taxon>
        <taxon>Agaricomycetes</taxon>
        <taxon>Russulales</taxon>
        <taxon>Lachnocladiaceae</taxon>
        <taxon>Vararia</taxon>
    </lineage>
</organism>
<gene>
    <name evidence="1" type="ORF">K488DRAFT_71151</name>
</gene>
<protein>
    <submittedName>
        <fullName evidence="1">Uncharacterized protein</fullName>
    </submittedName>
</protein>
<reference evidence="1" key="1">
    <citation type="submission" date="2021-02" db="EMBL/GenBank/DDBJ databases">
        <authorList>
            <consortium name="DOE Joint Genome Institute"/>
            <person name="Ahrendt S."/>
            <person name="Looney B.P."/>
            <person name="Miyauchi S."/>
            <person name="Morin E."/>
            <person name="Drula E."/>
            <person name="Courty P.E."/>
            <person name="Chicoki N."/>
            <person name="Fauchery L."/>
            <person name="Kohler A."/>
            <person name="Kuo A."/>
            <person name="Labutti K."/>
            <person name="Pangilinan J."/>
            <person name="Lipzen A."/>
            <person name="Riley R."/>
            <person name="Andreopoulos W."/>
            <person name="He G."/>
            <person name="Johnson J."/>
            <person name="Barry K.W."/>
            <person name="Grigoriev I.V."/>
            <person name="Nagy L."/>
            <person name="Hibbett D."/>
            <person name="Henrissat B."/>
            <person name="Matheny P.B."/>
            <person name="Labbe J."/>
            <person name="Martin F."/>
        </authorList>
    </citation>
    <scope>NUCLEOTIDE SEQUENCE</scope>
    <source>
        <strain evidence="1">EC-137</strain>
    </source>
</reference>